<keyword evidence="5" id="KW-0325">Glycoprotein</keyword>
<evidence type="ECO:0000256" key="1">
    <source>
        <dbReference type="ARBA" id="ARBA00004613"/>
    </source>
</evidence>
<organism evidence="6">
    <name type="scientific">Fopius arisanus</name>
    <dbReference type="NCBI Taxonomy" id="64838"/>
    <lineage>
        <taxon>Eukaryota</taxon>
        <taxon>Metazoa</taxon>
        <taxon>Ecdysozoa</taxon>
        <taxon>Arthropoda</taxon>
        <taxon>Hexapoda</taxon>
        <taxon>Insecta</taxon>
        <taxon>Pterygota</taxon>
        <taxon>Neoptera</taxon>
        <taxon>Endopterygota</taxon>
        <taxon>Hymenoptera</taxon>
        <taxon>Apocrita</taxon>
        <taxon>Ichneumonoidea</taxon>
        <taxon>Braconidae</taxon>
        <taxon>Opiinae</taxon>
        <taxon>Fopius</taxon>
    </lineage>
</organism>
<dbReference type="OrthoDB" id="8184345at2759"/>
<keyword evidence="3" id="KW-0964">Secreted</keyword>
<evidence type="ECO:0000256" key="4">
    <source>
        <dbReference type="ARBA" id="ARBA00022729"/>
    </source>
</evidence>
<dbReference type="EMBL" id="GBYB01006694">
    <property type="protein sequence ID" value="JAG76461.1"/>
    <property type="molecule type" value="Transcribed_RNA"/>
</dbReference>
<keyword evidence="4" id="KW-0732">Signal</keyword>
<dbReference type="GeneID" id="105271290"/>
<name>A0A0C9QSI3_9HYME</name>
<evidence type="ECO:0000256" key="3">
    <source>
        <dbReference type="ARBA" id="ARBA00022525"/>
    </source>
</evidence>
<evidence type="ECO:0000313" key="8">
    <source>
        <dbReference type="RefSeq" id="XP_011311056.1"/>
    </source>
</evidence>
<evidence type="ECO:0000256" key="5">
    <source>
        <dbReference type="ARBA" id="ARBA00023180"/>
    </source>
</evidence>
<dbReference type="Proteomes" id="UP000694866">
    <property type="component" value="Unplaced"/>
</dbReference>
<dbReference type="PANTHER" id="PTHR10009:SF7">
    <property type="entry name" value="GH10609P-RELATED"/>
    <property type="match status" value="1"/>
</dbReference>
<accession>A0A0C9QSI3</accession>
<dbReference type="Pfam" id="PF03022">
    <property type="entry name" value="MRJP"/>
    <property type="match status" value="1"/>
</dbReference>
<dbReference type="InterPro" id="IPR011042">
    <property type="entry name" value="6-blade_b-propeller_TolB-like"/>
</dbReference>
<dbReference type="Gene3D" id="2.120.10.30">
    <property type="entry name" value="TolB, C-terminal domain"/>
    <property type="match status" value="1"/>
</dbReference>
<evidence type="ECO:0000313" key="6">
    <source>
        <dbReference type="EMBL" id="JAG76461.1"/>
    </source>
</evidence>
<gene>
    <name evidence="6" type="primary">MRJP1_1</name>
    <name evidence="8" type="synonym">LOC105271290</name>
    <name evidence="6" type="ORF">g.3233</name>
</gene>
<dbReference type="KEGG" id="fas:105271290"/>
<evidence type="ECO:0000313" key="7">
    <source>
        <dbReference type="Proteomes" id="UP000694866"/>
    </source>
</evidence>
<reference evidence="6" key="1">
    <citation type="submission" date="2015-01" db="EMBL/GenBank/DDBJ databases">
        <title>Transcriptome Assembly of Fopius arisanus.</title>
        <authorList>
            <person name="Geib S."/>
        </authorList>
    </citation>
    <scope>NUCLEOTIDE SEQUENCE</scope>
</reference>
<proteinExistence type="inferred from homology"/>
<accession>A0A9R1U8I7</accession>
<protein>
    <submittedName>
        <fullName evidence="6">MRJP1_1 protein</fullName>
    </submittedName>
    <submittedName>
        <fullName evidence="8">Major royal jelly protein 1</fullName>
    </submittedName>
</protein>
<dbReference type="AlphaFoldDB" id="A0A0C9QSI3"/>
<comment type="similarity">
    <text evidence="2">Belongs to the major royal jelly protein family.</text>
</comment>
<dbReference type="PRINTS" id="PR01366">
    <property type="entry name" value="ROYALJELLY"/>
</dbReference>
<dbReference type="RefSeq" id="XP_011311056.1">
    <property type="nucleotide sequence ID" value="XM_011312754.1"/>
</dbReference>
<dbReference type="PANTHER" id="PTHR10009">
    <property type="entry name" value="PROTEIN YELLOW-RELATED"/>
    <property type="match status" value="1"/>
</dbReference>
<comment type="subcellular location">
    <subcellularLocation>
        <location evidence="1">Secreted</location>
    </subcellularLocation>
</comment>
<sequence>MKSLVNKIIMLIGLVGAVKGGGLGVLYEWKYLDWVWPNTALTGKNYSPENPFTQDVDVDVSGRVFVTSPQWLEGTPITLSLVTNLQGPGGPLLTPYPHWSWHTPNDCDKLISVYRLAIDECNRLWFVDVGRVQDKPICPTKIMIFDLFTDRLIHKYIVPPDQTFNGKASLVTPIVELGDTCEDAYLYIADVAENGLVIYNLRQDRSWRLNNTRGNAFGPDPDGMNITIAGESFDLTDGTLGMSLSPPGFFKQRYLYFNSLASYRQKFASVDTLKMSEFQEPLIFESILKRQSQAGVQATSRKGVLFFQLAHLTAIACWNIERPFTQDNIEILAFDEDALQYVSGIKVITNYEGEEELWFNTNRLQKTIKMTRTPTEVNFRVIMGAVDDIINGTRCEPRGHGPYPDVSTWRRI</sequence>
<reference evidence="8" key="2">
    <citation type="submission" date="2025-04" db="UniProtKB">
        <authorList>
            <consortium name="RefSeq"/>
        </authorList>
    </citation>
    <scope>IDENTIFICATION</scope>
    <source>
        <strain evidence="8">USDA-PBARC FA_bdor</strain>
        <tissue evidence="8">Whole organism</tissue>
    </source>
</reference>
<keyword evidence="7" id="KW-1185">Reference proteome</keyword>
<dbReference type="InterPro" id="IPR017996">
    <property type="entry name" value="MRJP/yellow-related"/>
</dbReference>
<dbReference type="GO" id="GO:0005576">
    <property type="term" value="C:extracellular region"/>
    <property type="evidence" value="ECO:0007669"/>
    <property type="project" value="UniProtKB-SubCell"/>
</dbReference>
<evidence type="ECO:0000256" key="2">
    <source>
        <dbReference type="ARBA" id="ARBA00009127"/>
    </source>
</evidence>